<comment type="caution">
    <text evidence="1">The sequence shown here is derived from an EMBL/GenBank/DDBJ whole genome shotgun (WGS) entry which is preliminary data.</text>
</comment>
<sequence>MTGIDWNLDGLMKSLYNMIKTEHEVYISDWEDLLANDVYKVIRKHFLYPKEAEQ</sequence>
<dbReference type="EMBL" id="LAZR01035847">
    <property type="protein sequence ID" value="KKL26413.1"/>
    <property type="molecule type" value="Genomic_DNA"/>
</dbReference>
<protein>
    <submittedName>
        <fullName evidence="1">Uncharacterized protein</fullName>
    </submittedName>
</protein>
<name>A0A0F9ERB5_9ZZZZ</name>
<accession>A0A0F9ERB5</accession>
<reference evidence="1" key="1">
    <citation type="journal article" date="2015" name="Nature">
        <title>Complex archaea that bridge the gap between prokaryotes and eukaryotes.</title>
        <authorList>
            <person name="Spang A."/>
            <person name="Saw J.H."/>
            <person name="Jorgensen S.L."/>
            <person name="Zaremba-Niedzwiedzka K."/>
            <person name="Martijn J."/>
            <person name="Lind A.E."/>
            <person name="van Eijk R."/>
            <person name="Schleper C."/>
            <person name="Guy L."/>
            <person name="Ettema T.J."/>
        </authorList>
    </citation>
    <scope>NUCLEOTIDE SEQUENCE</scope>
</reference>
<gene>
    <name evidence="1" type="ORF">LCGC14_2395550</name>
</gene>
<proteinExistence type="predicted"/>
<organism evidence="1">
    <name type="scientific">marine sediment metagenome</name>
    <dbReference type="NCBI Taxonomy" id="412755"/>
    <lineage>
        <taxon>unclassified sequences</taxon>
        <taxon>metagenomes</taxon>
        <taxon>ecological metagenomes</taxon>
    </lineage>
</organism>
<evidence type="ECO:0000313" key="1">
    <source>
        <dbReference type="EMBL" id="KKL26413.1"/>
    </source>
</evidence>
<dbReference type="AlphaFoldDB" id="A0A0F9ERB5"/>